<feature type="region of interest" description="Disordered" evidence="1">
    <location>
        <begin position="496"/>
        <end position="530"/>
    </location>
</feature>
<dbReference type="EMBL" id="FMCQ01000001">
    <property type="protein sequence ID" value="SCE69003.1"/>
    <property type="molecule type" value="Genomic_DNA"/>
</dbReference>
<sequence>MSSVGMTPYWPAEEDWAGFLVVIVPVGPLPLPADELCRQVQAQIDADPVLYDLVTVRLAPRFKLTPEWDRAFVRTVVEAAMPAGHFFAPRGVIGLVVVSDDREKLRNVFDSLRDLPPSRRLWARIFGTGVRDSRNGSSPTAAGRVASTVNTLIEMYDEQPQIALNESTFLDRVGALIEEGYLTPSALGPEPSPASASAAGPASARERPGPVVESPRATASVPVVERRPSVVPAPDPVPADVRTPAARNAGAAKKPMLEAVMYDGSEIVAVDQRTPIQRLTGRQQTDAACMDELHRGGTAVGLVHLVFVPDDGVVPRRVTKRRNEVALELDQLLDSVELDVASGQPSRIAVEVLSATNPLQKHGVLRVAGTITEVALPKVKIEYFSMADIVEPLLDAAGRTSRALHARGVQVVSQHFVFLAAMRFPADEATEDDWVRLLDHGRVTWVDFSPTGGRQALHPMPPSPFGLHVLTDKEDVLAVIKEQSGVMYRYAQRLPTQAAPRDTSERDGHEPIASTASGRRWWRFGKRPGE</sequence>
<keyword evidence="3" id="KW-1185">Reference proteome</keyword>
<feature type="compositionally biased region" description="Low complexity" evidence="1">
    <location>
        <begin position="184"/>
        <end position="203"/>
    </location>
</feature>
<proteinExistence type="predicted"/>
<accession>A0ABY0KGG8</accession>
<gene>
    <name evidence="2" type="ORF">GA0070562_1759</name>
</gene>
<feature type="region of interest" description="Disordered" evidence="1">
    <location>
        <begin position="184"/>
        <end position="223"/>
    </location>
</feature>
<evidence type="ECO:0000313" key="2">
    <source>
        <dbReference type="EMBL" id="SCE69003.1"/>
    </source>
</evidence>
<name>A0ABY0KGG8_9ACTN</name>
<dbReference type="Proteomes" id="UP000199405">
    <property type="component" value="Unassembled WGS sequence"/>
</dbReference>
<evidence type="ECO:0000313" key="3">
    <source>
        <dbReference type="Proteomes" id="UP000199405"/>
    </source>
</evidence>
<protein>
    <submittedName>
        <fullName evidence="2">Uncharacterized protein</fullName>
    </submittedName>
</protein>
<reference evidence="2 3" key="1">
    <citation type="submission" date="2016-06" db="EMBL/GenBank/DDBJ databases">
        <authorList>
            <person name="Varghese N."/>
            <person name="Submissions Spin"/>
        </authorList>
    </citation>
    <scope>NUCLEOTIDE SEQUENCE [LARGE SCALE GENOMIC DNA]</scope>
    <source>
        <strain evidence="2 3">DSM 45142</strain>
    </source>
</reference>
<feature type="compositionally biased region" description="Basic residues" evidence="1">
    <location>
        <begin position="520"/>
        <end position="530"/>
    </location>
</feature>
<comment type="caution">
    <text evidence="2">The sequence shown here is derived from an EMBL/GenBank/DDBJ whole genome shotgun (WGS) entry which is preliminary data.</text>
</comment>
<organism evidence="2 3">
    <name type="scientific">Micromonospora tulbaghiae</name>
    <dbReference type="NCBI Taxonomy" id="479978"/>
    <lineage>
        <taxon>Bacteria</taxon>
        <taxon>Bacillati</taxon>
        <taxon>Actinomycetota</taxon>
        <taxon>Actinomycetes</taxon>
        <taxon>Micromonosporales</taxon>
        <taxon>Micromonosporaceae</taxon>
        <taxon>Micromonospora</taxon>
    </lineage>
</organism>
<evidence type="ECO:0000256" key="1">
    <source>
        <dbReference type="SAM" id="MobiDB-lite"/>
    </source>
</evidence>